<reference evidence="2" key="1">
    <citation type="submission" date="2009-01" db="EMBL/GenBank/DDBJ databases">
        <title>Complete sequence of chromosome Cyanothece sp. PCC 7425.</title>
        <authorList>
            <consortium name="US DOE Joint Genome Institute"/>
            <person name="Lucas S."/>
            <person name="Copeland A."/>
            <person name="Lapidus A."/>
            <person name="Glavina del Rio T."/>
            <person name="Dalin E."/>
            <person name="Tice H."/>
            <person name="Bruce D."/>
            <person name="Goodwin L."/>
            <person name="Pitluck S."/>
            <person name="Sims D."/>
            <person name="Meineke L."/>
            <person name="Brettin T."/>
            <person name="Detter J.C."/>
            <person name="Han C."/>
            <person name="Larimer F."/>
            <person name="Land M."/>
            <person name="Hauser L."/>
            <person name="Kyrpides N."/>
            <person name="Ovchinnikova G."/>
            <person name="Liberton M."/>
            <person name="Stoeckel J."/>
            <person name="Banerjee A."/>
            <person name="Singh A."/>
            <person name="Page L."/>
            <person name="Sato H."/>
            <person name="Zhao L."/>
            <person name="Sherman L."/>
            <person name="Pakrasi H."/>
            <person name="Richardson P."/>
        </authorList>
    </citation>
    <scope>NUCLEOTIDE SEQUENCE</scope>
    <source>
        <strain evidence="2">PCC 7425</strain>
    </source>
</reference>
<accession>B8HQ02</accession>
<dbReference type="STRING" id="395961.Cyan7425_3387"/>
<dbReference type="HOGENOM" id="CLU_042919_0_0_3"/>
<keyword evidence="1" id="KW-1133">Transmembrane helix</keyword>
<feature type="transmembrane region" description="Helical" evidence="1">
    <location>
        <begin position="29"/>
        <end position="51"/>
    </location>
</feature>
<name>B8HQ02_CYAP4</name>
<dbReference type="EMBL" id="CP001344">
    <property type="protein sequence ID" value="ACL45711.1"/>
    <property type="molecule type" value="Genomic_DNA"/>
</dbReference>
<proteinExistence type="predicted"/>
<sequence>MERQRKQQTLVDRFELLYRLYRSYRSNQGFTLPIALGLGFFIVILGLSMMLRSQGDSSMANAQKVGNRGVGATEIATARYQSLLAKYPALAAFPYCNTWSGTVGAATSTCSDTSNAAQPASWHNLAPIMNLLQQSAVGNACTPPNQIQQDIAVFTTSAWQNVATGDPRSGQFRIVNYTFTPAAQVAGQAYTGKEVRIGNGILTVEGRVELAANNDNDASTAQSQIQVQVPVTPIGTYSSFPGVWVRTGDTGGNNTMQANVVISDCNASLNNVNVAGTDPATGEPYKKFFSRATMPDVPADCQSTTYNSNVDSSVTCRPTSFATSNNLGDITTDIRLPRTGDSSELIYIPRLDANGNVVYNSGVPVLDQFRVFKYRVGNVTLNGSEEVVIQTGSQNIANLPSPPAKNPAPDSTQVPIKVYLYVDGNISMPGQAGITRKCVFTAAVDGFDATVPNCTATDLHIYGYNRNGNANPEMCMNGRGYIEGLILAPNYKVGVAGSGGGDGGVKGAVWANSWSTSGGCGSNTTNVVVDQRGGWVELAPFLRVTVARSPATIKPPGSWVRREFGTTAQ</sequence>
<dbReference type="eggNOG" id="COG4726">
    <property type="taxonomic scope" value="Bacteria"/>
</dbReference>
<gene>
    <name evidence="2" type="ordered locus">Cyan7425_3387</name>
</gene>
<evidence type="ECO:0000313" key="2">
    <source>
        <dbReference type="EMBL" id="ACL45711.1"/>
    </source>
</evidence>
<keyword evidence="1" id="KW-0472">Membrane</keyword>
<dbReference type="OrthoDB" id="461462at2"/>
<keyword evidence="1" id="KW-0812">Transmembrane</keyword>
<dbReference type="AlphaFoldDB" id="B8HQ02"/>
<dbReference type="KEGG" id="cyn:Cyan7425_3387"/>
<protein>
    <submittedName>
        <fullName evidence="2">Uncharacterized protein</fullName>
    </submittedName>
</protein>
<organism evidence="2">
    <name type="scientific">Cyanothece sp. (strain PCC 7425 / ATCC 29141)</name>
    <dbReference type="NCBI Taxonomy" id="395961"/>
    <lineage>
        <taxon>Bacteria</taxon>
        <taxon>Bacillati</taxon>
        <taxon>Cyanobacteriota</taxon>
        <taxon>Cyanophyceae</taxon>
        <taxon>Gomontiellales</taxon>
        <taxon>Cyanothecaceae</taxon>
        <taxon>Cyanothece</taxon>
    </lineage>
</organism>
<evidence type="ECO:0000256" key="1">
    <source>
        <dbReference type="SAM" id="Phobius"/>
    </source>
</evidence>